<dbReference type="AlphaFoldDB" id="A0A0S7BKI2"/>
<dbReference type="STRING" id="360412.LARV_02513"/>
<reference evidence="2" key="1">
    <citation type="submission" date="2015-07" db="EMBL/GenBank/DDBJ databases">
        <title>Draft Genome Sequences of Anaerolinea thermolimosa IMO-1, Bellilinea caldifistulae GOMI-1, Leptolinea tardivitalis YMTK-2, Levilinea saccharolytica KIBI-1,Longilinea arvoryzae KOME-1, Previously Described as Members of the Anaerolineaceae (Chloroflexi).</title>
        <authorList>
            <person name="Sekiguchi Y."/>
            <person name="Ohashi A."/>
            <person name="Matsuura N."/>
            <person name="Tourlousse M.D."/>
        </authorList>
    </citation>
    <scope>NUCLEOTIDE SEQUENCE [LARGE SCALE GENOMIC DNA]</scope>
    <source>
        <strain evidence="2">KOME-1</strain>
    </source>
</reference>
<dbReference type="RefSeq" id="WP_075073972.1">
    <property type="nucleotide sequence ID" value="NZ_DF967972.1"/>
</dbReference>
<proteinExistence type="predicted"/>
<feature type="transmembrane region" description="Helical" evidence="1">
    <location>
        <begin position="101"/>
        <end position="119"/>
    </location>
</feature>
<keyword evidence="3" id="KW-1185">Reference proteome</keyword>
<evidence type="ECO:0000313" key="2">
    <source>
        <dbReference type="EMBL" id="GAP14738.1"/>
    </source>
</evidence>
<feature type="transmembrane region" description="Helical" evidence="1">
    <location>
        <begin position="238"/>
        <end position="255"/>
    </location>
</feature>
<feature type="transmembrane region" description="Helical" evidence="1">
    <location>
        <begin position="304"/>
        <end position="322"/>
    </location>
</feature>
<feature type="transmembrane region" description="Helical" evidence="1">
    <location>
        <begin position="161"/>
        <end position="181"/>
    </location>
</feature>
<name>A0A0S7BKI2_9CHLR</name>
<dbReference type="OrthoDB" id="157209at2"/>
<feature type="transmembrane region" description="Helical" evidence="1">
    <location>
        <begin position="275"/>
        <end position="297"/>
    </location>
</feature>
<feature type="transmembrane region" description="Helical" evidence="1">
    <location>
        <begin position="354"/>
        <end position="376"/>
    </location>
</feature>
<keyword evidence="1" id="KW-0472">Membrane</keyword>
<feature type="transmembrane region" description="Helical" evidence="1">
    <location>
        <begin position="125"/>
        <end position="149"/>
    </location>
</feature>
<gene>
    <name evidence="2" type="ORF">LARV_02513</name>
</gene>
<dbReference type="Proteomes" id="UP000055060">
    <property type="component" value="Unassembled WGS sequence"/>
</dbReference>
<sequence>MRNRYLFASAAILVLIISPYLIAQTLTGSGTIFGGFLFNPLDGNTYLAKMQEGWQGAWRFQLPYSAQPNPGAYLFLFYLFLGHLSRWLSLSPILVFHLARVLSAGLLLAAMKVFFTNIFKDRPKVAFWAFLFAGMGSGLGWLVALEGGFTSDFWVAEAYPFLAMYSSPHFSLALAIMLWFLARDGRPFQRKHIPWLALAGLALGIVLPFAVVVTIVVVFGVSLYDFLTKKTIQWQTPLVFLFTGGLAILYQFIVIRTDPILVIWDAQNQTPSPAIWDFLISFMPLLVLAIWGIVQSFRSRNRPVILLSGWLILGLLLIYLPFNLQRRFMLGYMIPVAGLAAFGLAELKTRRKKWIGIAAIGLTLPTLGIILLGGVLSVKNGEPSMLIRVAEMDVYRYLAQNSQADDIVLASPESGLFIPAYTGRRVIYGHPFETVNAPAEKTAVEGFFENSMNAGDLAWARARGVKWILWGPREDAYGVLPVNLPAGMVLVYQEDGVKLFELQAGP</sequence>
<dbReference type="EMBL" id="DF967972">
    <property type="protein sequence ID" value="GAP14738.1"/>
    <property type="molecule type" value="Genomic_DNA"/>
</dbReference>
<evidence type="ECO:0008006" key="4">
    <source>
        <dbReference type="Google" id="ProtNLM"/>
    </source>
</evidence>
<protein>
    <recommendedName>
        <fullName evidence="4">Glycosyltransferase RgtA/B/C/D-like domain-containing protein</fullName>
    </recommendedName>
</protein>
<evidence type="ECO:0000256" key="1">
    <source>
        <dbReference type="SAM" id="Phobius"/>
    </source>
</evidence>
<organism evidence="2">
    <name type="scientific">Longilinea arvoryzae</name>
    <dbReference type="NCBI Taxonomy" id="360412"/>
    <lineage>
        <taxon>Bacteria</taxon>
        <taxon>Bacillati</taxon>
        <taxon>Chloroflexota</taxon>
        <taxon>Anaerolineae</taxon>
        <taxon>Anaerolineales</taxon>
        <taxon>Anaerolineaceae</taxon>
        <taxon>Longilinea</taxon>
    </lineage>
</organism>
<evidence type="ECO:0000313" key="3">
    <source>
        <dbReference type="Proteomes" id="UP000055060"/>
    </source>
</evidence>
<keyword evidence="1" id="KW-0812">Transmembrane</keyword>
<feature type="transmembrane region" description="Helical" evidence="1">
    <location>
        <begin position="328"/>
        <end position="347"/>
    </location>
</feature>
<feature type="transmembrane region" description="Helical" evidence="1">
    <location>
        <begin position="193"/>
        <end position="226"/>
    </location>
</feature>
<accession>A0A0S7BKI2</accession>
<keyword evidence="1" id="KW-1133">Transmembrane helix</keyword>